<feature type="signal peptide" evidence="1">
    <location>
        <begin position="1"/>
        <end position="18"/>
    </location>
</feature>
<accession>M7BQS6</accession>
<keyword evidence="3" id="KW-1185">Reference proteome</keyword>
<keyword evidence="2" id="KW-0401">Integrin</keyword>
<organism evidence="2 3">
    <name type="scientific">Chelonia mydas</name>
    <name type="common">Green sea-turtle</name>
    <name type="synonym">Chelonia agassizi</name>
    <dbReference type="NCBI Taxonomy" id="8469"/>
    <lineage>
        <taxon>Eukaryota</taxon>
        <taxon>Metazoa</taxon>
        <taxon>Chordata</taxon>
        <taxon>Craniata</taxon>
        <taxon>Vertebrata</taxon>
        <taxon>Euteleostomi</taxon>
        <taxon>Archelosauria</taxon>
        <taxon>Testudinata</taxon>
        <taxon>Testudines</taxon>
        <taxon>Cryptodira</taxon>
        <taxon>Durocryptodira</taxon>
        <taxon>Americhelydia</taxon>
        <taxon>Chelonioidea</taxon>
        <taxon>Cheloniidae</taxon>
        <taxon>Chelonia</taxon>
    </lineage>
</organism>
<dbReference type="AlphaFoldDB" id="M7BQS6"/>
<feature type="chain" id="PRO_5004080445" evidence="1">
    <location>
        <begin position="19"/>
        <end position="143"/>
    </location>
</feature>
<protein>
    <submittedName>
        <fullName evidence="2">A disintegrin and metalloproteinase with thrombospondin motifs 3</fullName>
    </submittedName>
</protein>
<gene>
    <name evidence="2" type="ORF">UY3_12390</name>
</gene>
<dbReference type="Proteomes" id="UP000031443">
    <property type="component" value="Unassembled WGS sequence"/>
</dbReference>
<keyword evidence="1" id="KW-0732">Signal</keyword>
<dbReference type="GO" id="GO:0007229">
    <property type="term" value="P:integrin-mediated signaling pathway"/>
    <property type="evidence" value="ECO:0007669"/>
    <property type="project" value="UniProtKB-KW"/>
</dbReference>
<evidence type="ECO:0000313" key="3">
    <source>
        <dbReference type="Proteomes" id="UP000031443"/>
    </source>
</evidence>
<evidence type="ECO:0000313" key="2">
    <source>
        <dbReference type="EMBL" id="EMP30487.1"/>
    </source>
</evidence>
<name>M7BQS6_CHEMY</name>
<evidence type="ECO:0000256" key="1">
    <source>
        <dbReference type="SAM" id="SignalP"/>
    </source>
</evidence>
<proteinExistence type="predicted"/>
<dbReference type="EMBL" id="KB549684">
    <property type="protein sequence ID" value="EMP30487.1"/>
    <property type="molecule type" value="Genomic_DNA"/>
</dbReference>
<sequence>MVLLPLLFVAASLGEVRTSADEQSLVSPLLSPARLKPNTHLVAPEAVVEWYEDAVETGNGTEAGNKSQTRSATERIWKKEPLWTNCAYVGDITDIPGASVAISNCDGLVSNDTITPIPLCFCLSHLFWSVKRENRPYKRSEDA</sequence>
<reference evidence="3" key="1">
    <citation type="journal article" date="2013" name="Nat. Genet.">
        <title>The draft genomes of soft-shell turtle and green sea turtle yield insights into the development and evolution of the turtle-specific body plan.</title>
        <authorList>
            <person name="Wang Z."/>
            <person name="Pascual-Anaya J."/>
            <person name="Zadissa A."/>
            <person name="Li W."/>
            <person name="Niimura Y."/>
            <person name="Huang Z."/>
            <person name="Li C."/>
            <person name="White S."/>
            <person name="Xiong Z."/>
            <person name="Fang D."/>
            <person name="Wang B."/>
            <person name="Ming Y."/>
            <person name="Chen Y."/>
            <person name="Zheng Y."/>
            <person name="Kuraku S."/>
            <person name="Pignatelli M."/>
            <person name="Herrero J."/>
            <person name="Beal K."/>
            <person name="Nozawa M."/>
            <person name="Li Q."/>
            <person name="Wang J."/>
            <person name="Zhang H."/>
            <person name="Yu L."/>
            <person name="Shigenobu S."/>
            <person name="Wang J."/>
            <person name="Liu J."/>
            <person name="Flicek P."/>
            <person name="Searle S."/>
            <person name="Wang J."/>
            <person name="Kuratani S."/>
            <person name="Yin Y."/>
            <person name="Aken B."/>
            <person name="Zhang G."/>
            <person name="Irie N."/>
        </authorList>
    </citation>
    <scope>NUCLEOTIDE SEQUENCE [LARGE SCALE GENOMIC DNA]</scope>
</reference>